<proteinExistence type="predicted"/>
<reference evidence="2" key="1">
    <citation type="submission" date="2021-01" db="EMBL/GenBank/DDBJ databases">
        <title>Whole genome shotgun sequence of Planotetraspora silvatica NBRC 100141.</title>
        <authorList>
            <person name="Komaki H."/>
            <person name="Tamura T."/>
        </authorList>
    </citation>
    <scope>NUCLEOTIDE SEQUENCE</scope>
    <source>
        <strain evidence="2">NBRC 100141</strain>
    </source>
</reference>
<feature type="compositionally biased region" description="Basic and acidic residues" evidence="1">
    <location>
        <begin position="62"/>
        <end position="98"/>
    </location>
</feature>
<accession>A0A8J3UL11</accession>
<evidence type="ECO:0000313" key="3">
    <source>
        <dbReference type="Proteomes" id="UP000644610"/>
    </source>
</evidence>
<dbReference type="AlphaFoldDB" id="A0A8J3UL11"/>
<dbReference type="Proteomes" id="UP000644610">
    <property type="component" value="Unassembled WGS sequence"/>
</dbReference>
<keyword evidence="3" id="KW-1185">Reference proteome</keyword>
<dbReference type="RefSeq" id="WP_203976625.1">
    <property type="nucleotide sequence ID" value="NZ_BOOQ01000027.1"/>
</dbReference>
<feature type="region of interest" description="Disordered" evidence="1">
    <location>
        <begin position="1"/>
        <end position="150"/>
    </location>
</feature>
<feature type="compositionally biased region" description="Pro residues" evidence="1">
    <location>
        <begin position="120"/>
        <end position="139"/>
    </location>
</feature>
<protein>
    <submittedName>
        <fullName evidence="2">Uncharacterized protein</fullName>
    </submittedName>
</protein>
<evidence type="ECO:0000313" key="2">
    <source>
        <dbReference type="EMBL" id="GII47784.1"/>
    </source>
</evidence>
<name>A0A8J3UL11_9ACTN</name>
<sequence length="264" mass="27401">MTESGENPPQNPTPDDRTPHDAAPKDAAPEATVPEDTAPKDAPPKDAAPKDVTPEDAAPEDTPPKDPGPEDTAPKDTPPKDAAPKDVAPEDTPPKDPGPEAAASKDAPPEGAAPKKEPSQGPPRQEPPRRAPGPPPMGMVPPIHRRPGGVKKSSVIKLGMLGGLSTLVVGFCVAQNRYEEVNADCVDTSSRQADGSYAVVSDDYCDDTRYHGSHGAYGWYYGGARLAGRVINGTTIKPSGSQISTRSGRVIQRGGFGFHVGGGG</sequence>
<comment type="caution">
    <text evidence="2">The sequence shown here is derived from an EMBL/GenBank/DDBJ whole genome shotgun (WGS) entry which is preliminary data.</text>
</comment>
<feature type="compositionally biased region" description="Basic and acidic residues" evidence="1">
    <location>
        <begin position="37"/>
        <end position="53"/>
    </location>
</feature>
<dbReference type="EMBL" id="BOOQ01000027">
    <property type="protein sequence ID" value="GII47784.1"/>
    <property type="molecule type" value="Genomic_DNA"/>
</dbReference>
<evidence type="ECO:0000256" key="1">
    <source>
        <dbReference type="SAM" id="MobiDB-lite"/>
    </source>
</evidence>
<feature type="compositionally biased region" description="Basic and acidic residues" evidence="1">
    <location>
        <begin position="14"/>
        <end position="28"/>
    </location>
</feature>
<organism evidence="2 3">
    <name type="scientific">Planotetraspora silvatica</name>
    <dbReference type="NCBI Taxonomy" id="234614"/>
    <lineage>
        <taxon>Bacteria</taxon>
        <taxon>Bacillati</taxon>
        <taxon>Actinomycetota</taxon>
        <taxon>Actinomycetes</taxon>
        <taxon>Streptosporangiales</taxon>
        <taxon>Streptosporangiaceae</taxon>
        <taxon>Planotetraspora</taxon>
    </lineage>
</organism>
<gene>
    <name evidence="2" type="ORF">Psi02_42080</name>
</gene>